<proteinExistence type="predicted"/>
<dbReference type="EMBL" id="AALD02000005">
    <property type="protein sequence ID" value="EEQ11874.1"/>
    <property type="molecule type" value="Genomic_DNA"/>
</dbReference>
<sequence length="223" mass="25201">MLIKHQAMKASRFKKILTQQAKKQAAEICQSAQQEVAEIQRIAYQEGYQHGLQKLLVDLVHGLESSQSQYQQMLARSEAQLQTLLADVFSDSRLYEIVSDHFIRLHPESPQIQMYLPPALLKKLKPALAEIQHITVLAGAEECVALEVDNEILHFSPDSAAQSSLPHIFTLSARCNILQARKEMYRKFSKQLSQSGEHDDHHHTSLHTQNGSRAPELGTRSSE</sequence>
<evidence type="ECO:0000313" key="3">
    <source>
        <dbReference type="Proteomes" id="UP000003027"/>
    </source>
</evidence>
<organism evidence="2 3">
    <name type="scientific">Yersinia mollaretii (strain ATCC 43969 / DSM 18520 / CIP 103324 / CNY 7263 / WAIP 204)</name>
    <dbReference type="NCBI Taxonomy" id="349967"/>
    <lineage>
        <taxon>Bacteria</taxon>
        <taxon>Pseudomonadati</taxon>
        <taxon>Pseudomonadota</taxon>
        <taxon>Gammaproteobacteria</taxon>
        <taxon>Enterobacterales</taxon>
        <taxon>Yersiniaceae</taxon>
        <taxon>Yersinia</taxon>
    </lineage>
</organism>
<protein>
    <submittedName>
        <fullName evidence="2">Uncharacterized protein</fullName>
    </submittedName>
</protein>
<dbReference type="Proteomes" id="UP000003027">
    <property type="component" value="Unassembled WGS sequence"/>
</dbReference>
<feature type="region of interest" description="Disordered" evidence="1">
    <location>
        <begin position="188"/>
        <end position="223"/>
    </location>
</feature>
<evidence type="ECO:0000256" key="1">
    <source>
        <dbReference type="SAM" id="MobiDB-lite"/>
    </source>
</evidence>
<reference evidence="2" key="1">
    <citation type="submission" date="2008-12" db="EMBL/GenBank/DDBJ databases">
        <title>Annotation of the Yersinia mollaretii ATCC 43969 genome.</title>
        <authorList>
            <person name="Read T.D."/>
            <person name="Akmal A."/>
            <person name="Bishop-Lilly K."/>
            <person name="Chen P.E."/>
            <person name="Cook C."/>
            <person name="Kiley M.P."/>
            <person name="Lentz S."/>
            <person name="Mateczun A."/>
            <person name="Nagarajan N."/>
            <person name="Nolan N."/>
            <person name="Osborne B.I."/>
            <person name="Pop M."/>
            <person name="Sozhamannan S."/>
            <person name="Stewart A.C."/>
            <person name="Sulakvelidze A."/>
            <person name="Thomason B."/>
            <person name="Willner K."/>
            <person name="Zwick M.E."/>
        </authorList>
    </citation>
    <scope>NUCLEOTIDE SEQUENCE [LARGE SCALE GENOMIC DNA]</scope>
    <source>
        <strain evidence="2">ATCC 43969</strain>
    </source>
</reference>
<gene>
    <name evidence="2" type="ORF">ymoll0001_4620</name>
</gene>
<accession>A0ABM9YD78</accession>
<keyword evidence="3" id="KW-1185">Reference proteome</keyword>
<comment type="caution">
    <text evidence="2">The sequence shown here is derived from an EMBL/GenBank/DDBJ whole genome shotgun (WGS) entry which is preliminary data.</text>
</comment>
<evidence type="ECO:0000313" key="2">
    <source>
        <dbReference type="EMBL" id="EEQ11874.1"/>
    </source>
</evidence>
<name>A0ABM9YD78_YERMW</name>